<organism evidence="6 7">
    <name type="scientific">Sodalis ligni</name>
    <dbReference type="NCBI Taxonomy" id="2697027"/>
    <lineage>
        <taxon>Bacteria</taxon>
        <taxon>Pseudomonadati</taxon>
        <taxon>Pseudomonadota</taxon>
        <taxon>Gammaproteobacteria</taxon>
        <taxon>Enterobacterales</taxon>
        <taxon>Bruguierivoracaceae</taxon>
        <taxon>Sodalis</taxon>
    </lineage>
</organism>
<dbReference type="InterPro" id="IPR005119">
    <property type="entry name" value="LysR_subst-bd"/>
</dbReference>
<reference evidence="6 7" key="1">
    <citation type="submission" date="2019-02" db="EMBL/GenBank/DDBJ databases">
        <title>Investigation of anaerobic lignin degradation for improved lignocellulosic biofuels.</title>
        <authorList>
            <person name="Deangelis K."/>
        </authorList>
    </citation>
    <scope>NUCLEOTIDE SEQUENCE [LARGE SCALE GENOMIC DNA]</scope>
    <source>
        <strain evidence="6 7">159R</strain>
    </source>
</reference>
<dbReference type="GO" id="GO:0003700">
    <property type="term" value="F:DNA-binding transcription factor activity"/>
    <property type="evidence" value="ECO:0007669"/>
    <property type="project" value="InterPro"/>
</dbReference>
<keyword evidence="3 6" id="KW-0238">DNA-binding</keyword>
<comment type="caution">
    <text evidence="6">The sequence shown here is derived from an EMBL/GenBank/DDBJ whole genome shotgun (WGS) entry which is preliminary data.</text>
</comment>
<dbReference type="PROSITE" id="PS50931">
    <property type="entry name" value="HTH_LYSR"/>
    <property type="match status" value="1"/>
</dbReference>
<dbReference type="RefSeq" id="WP_132921547.1">
    <property type="nucleotide sequence ID" value="NZ_SJOI01000001.1"/>
</dbReference>
<keyword evidence="4" id="KW-0804">Transcription</keyword>
<dbReference type="Gene3D" id="1.10.10.10">
    <property type="entry name" value="Winged helix-like DNA-binding domain superfamily/Winged helix DNA-binding domain"/>
    <property type="match status" value="1"/>
</dbReference>
<dbReference type="InterPro" id="IPR036388">
    <property type="entry name" value="WH-like_DNA-bd_sf"/>
</dbReference>
<evidence type="ECO:0000259" key="5">
    <source>
        <dbReference type="PROSITE" id="PS50931"/>
    </source>
</evidence>
<dbReference type="SUPFAM" id="SSF53850">
    <property type="entry name" value="Periplasmic binding protein-like II"/>
    <property type="match status" value="1"/>
</dbReference>
<keyword evidence="7" id="KW-1185">Reference proteome</keyword>
<dbReference type="EMBL" id="SJOI01000001">
    <property type="protein sequence ID" value="TCL02609.1"/>
    <property type="molecule type" value="Genomic_DNA"/>
</dbReference>
<evidence type="ECO:0000313" key="7">
    <source>
        <dbReference type="Proteomes" id="UP000294555"/>
    </source>
</evidence>
<dbReference type="PANTHER" id="PTHR30118:SF15">
    <property type="entry name" value="TRANSCRIPTIONAL REGULATORY PROTEIN"/>
    <property type="match status" value="1"/>
</dbReference>
<accession>A0A4R1N7U4</accession>
<sequence length="321" mass="34745">MTEPDLNLLIALDVLLAEGSVAGAARRLGLSASAMSRTLGRLRTVLGDPLLVRAGRHMVLTPHAEALRERAQHAVAEACAILSPSTAELDLPTLARTFTLRANEGFVEVFGPLLITQAALIAPSVRLRFAPKPEKTSLPLREGLVDLEIGVLGEMGPEIRLQMLFKDRFVGIVRKGHPLTLLPEVTAGQYVSFGHVVASRRGRISGPVDEALAELGLERKIAAVVPSFSAAQAVAMASDLVALVPKSFLKYQYIDNDGVASGTLYAFELPVKTKGITVSQMWHPRSEVDPAHRWLRQLVLSVCRQRAPELHNGSALKTQVR</sequence>
<evidence type="ECO:0000256" key="2">
    <source>
        <dbReference type="ARBA" id="ARBA00023015"/>
    </source>
</evidence>
<proteinExistence type="inferred from homology"/>
<comment type="similarity">
    <text evidence="1">Belongs to the LysR transcriptional regulatory family.</text>
</comment>
<dbReference type="Proteomes" id="UP000294555">
    <property type="component" value="Unassembled WGS sequence"/>
</dbReference>
<evidence type="ECO:0000256" key="4">
    <source>
        <dbReference type="ARBA" id="ARBA00023163"/>
    </source>
</evidence>
<protein>
    <submittedName>
        <fullName evidence="6">DNA-binding transcriptional LysR family regulator</fullName>
    </submittedName>
</protein>
<name>A0A4R1N7U4_9GAMM</name>
<dbReference type="InterPro" id="IPR000847">
    <property type="entry name" value="LysR_HTH_N"/>
</dbReference>
<dbReference type="OrthoDB" id="8717159at2"/>
<evidence type="ECO:0000256" key="1">
    <source>
        <dbReference type="ARBA" id="ARBA00009437"/>
    </source>
</evidence>
<dbReference type="Gene3D" id="3.40.190.10">
    <property type="entry name" value="Periplasmic binding protein-like II"/>
    <property type="match status" value="2"/>
</dbReference>
<dbReference type="InterPro" id="IPR036390">
    <property type="entry name" value="WH_DNA-bd_sf"/>
</dbReference>
<dbReference type="InterPro" id="IPR050389">
    <property type="entry name" value="LysR-type_TF"/>
</dbReference>
<gene>
    <name evidence="6" type="ORF">EZJ58_0633</name>
</gene>
<dbReference type="Pfam" id="PF00126">
    <property type="entry name" value="HTH_1"/>
    <property type="match status" value="1"/>
</dbReference>
<dbReference type="AlphaFoldDB" id="A0A4R1N7U4"/>
<dbReference type="Pfam" id="PF03466">
    <property type="entry name" value="LysR_substrate"/>
    <property type="match status" value="1"/>
</dbReference>
<dbReference type="PANTHER" id="PTHR30118">
    <property type="entry name" value="HTH-TYPE TRANSCRIPTIONAL REGULATOR LEUO-RELATED"/>
    <property type="match status" value="1"/>
</dbReference>
<evidence type="ECO:0000313" key="6">
    <source>
        <dbReference type="EMBL" id="TCL02609.1"/>
    </source>
</evidence>
<feature type="domain" description="HTH lysR-type" evidence="5">
    <location>
        <begin position="4"/>
        <end position="61"/>
    </location>
</feature>
<evidence type="ECO:0000256" key="3">
    <source>
        <dbReference type="ARBA" id="ARBA00023125"/>
    </source>
</evidence>
<dbReference type="GO" id="GO:0003677">
    <property type="term" value="F:DNA binding"/>
    <property type="evidence" value="ECO:0007669"/>
    <property type="project" value="UniProtKB-KW"/>
</dbReference>
<keyword evidence="2" id="KW-0805">Transcription regulation</keyword>
<dbReference type="CDD" id="cd08460">
    <property type="entry name" value="PBP2_DntR_like_1"/>
    <property type="match status" value="1"/>
</dbReference>
<dbReference type="SUPFAM" id="SSF46785">
    <property type="entry name" value="Winged helix' DNA-binding domain"/>
    <property type="match status" value="1"/>
</dbReference>